<dbReference type="PANTHER" id="PTHR10587:SF133">
    <property type="entry name" value="CHITIN DEACETYLASE 1-RELATED"/>
    <property type="match status" value="1"/>
</dbReference>
<dbReference type="GO" id="GO:0046872">
    <property type="term" value="F:metal ion binding"/>
    <property type="evidence" value="ECO:0007669"/>
    <property type="project" value="UniProtKB-KW"/>
</dbReference>
<evidence type="ECO:0000256" key="2">
    <source>
        <dbReference type="ARBA" id="ARBA00022801"/>
    </source>
</evidence>
<keyword evidence="5" id="KW-1185">Reference proteome</keyword>
<proteinExistence type="predicted"/>
<dbReference type="Pfam" id="PF01522">
    <property type="entry name" value="Polysacc_deac_1"/>
    <property type="match status" value="1"/>
</dbReference>
<comment type="caution">
    <text evidence="4">The sequence shown here is derived from an EMBL/GenBank/DDBJ whole genome shotgun (WGS) entry which is preliminary data.</text>
</comment>
<dbReference type="EMBL" id="JACEOL010000018">
    <property type="protein sequence ID" value="MBA4601791.1"/>
    <property type="molecule type" value="Genomic_DNA"/>
</dbReference>
<dbReference type="Proteomes" id="UP000538292">
    <property type="component" value="Unassembled WGS sequence"/>
</dbReference>
<dbReference type="InterPro" id="IPR002509">
    <property type="entry name" value="NODB_dom"/>
</dbReference>
<name>A0A7W2ARW0_9BACL</name>
<evidence type="ECO:0000259" key="3">
    <source>
        <dbReference type="PROSITE" id="PS51677"/>
    </source>
</evidence>
<dbReference type="Gene3D" id="3.20.20.370">
    <property type="entry name" value="Glycoside hydrolase/deacetylase"/>
    <property type="match status" value="1"/>
</dbReference>
<gene>
    <name evidence="4" type="ORF">H2C83_05540</name>
</gene>
<dbReference type="GO" id="GO:0016020">
    <property type="term" value="C:membrane"/>
    <property type="evidence" value="ECO:0007669"/>
    <property type="project" value="TreeGrafter"/>
</dbReference>
<evidence type="ECO:0000256" key="1">
    <source>
        <dbReference type="ARBA" id="ARBA00022723"/>
    </source>
</evidence>
<feature type="domain" description="NodB homology" evidence="3">
    <location>
        <begin position="10"/>
        <end position="190"/>
    </location>
</feature>
<evidence type="ECO:0000313" key="5">
    <source>
        <dbReference type="Proteomes" id="UP000538292"/>
    </source>
</evidence>
<dbReference type="InterPro" id="IPR011330">
    <property type="entry name" value="Glyco_hydro/deAcase_b/a-brl"/>
</dbReference>
<accession>A0A7W2ARW0</accession>
<dbReference type="GO" id="GO:0005975">
    <property type="term" value="P:carbohydrate metabolic process"/>
    <property type="evidence" value="ECO:0007669"/>
    <property type="project" value="InterPro"/>
</dbReference>
<reference evidence="4 5" key="1">
    <citation type="submission" date="2020-07" db="EMBL/GenBank/DDBJ databases">
        <title>Thermoactinomyces phylogeny.</title>
        <authorList>
            <person name="Dunlap C."/>
        </authorList>
    </citation>
    <scope>NUCLEOTIDE SEQUENCE [LARGE SCALE GENOMIC DNA]</scope>
    <source>
        <strain evidence="4 5">AMNI-1</strain>
    </source>
</reference>
<dbReference type="GO" id="GO:0016810">
    <property type="term" value="F:hydrolase activity, acting on carbon-nitrogen (but not peptide) bonds"/>
    <property type="evidence" value="ECO:0007669"/>
    <property type="project" value="InterPro"/>
</dbReference>
<keyword evidence="1" id="KW-0479">Metal-binding</keyword>
<dbReference type="PROSITE" id="PS51677">
    <property type="entry name" value="NODB"/>
    <property type="match status" value="1"/>
</dbReference>
<dbReference type="InterPro" id="IPR050248">
    <property type="entry name" value="Polysacc_deacetylase_ArnD"/>
</dbReference>
<organism evidence="4 5">
    <name type="scientific">Thermoactinomyces mirandus</name>
    <dbReference type="NCBI Taxonomy" id="2756294"/>
    <lineage>
        <taxon>Bacteria</taxon>
        <taxon>Bacillati</taxon>
        <taxon>Bacillota</taxon>
        <taxon>Bacilli</taxon>
        <taxon>Bacillales</taxon>
        <taxon>Thermoactinomycetaceae</taxon>
        <taxon>Thermoactinomyces</taxon>
    </lineage>
</organism>
<dbReference type="PANTHER" id="PTHR10587">
    <property type="entry name" value="GLYCOSYL TRANSFERASE-RELATED"/>
    <property type="match status" value="1"/>
</dbReference>
<dbReference type="CDD" id="cd10917">
    <property type="entry name" value="CE4_NodB_like_6s_7s"/>
    <property type="match status" value="1"/>
</dbReference>
<dbReference type="SUPFAM" id="SSF88713">
    <property type="entry name" value="Glycoside hydrolase/deacetylase"/>
    <property type="match status" value="1"/>
</dbReference>
<keyword evidence="2" id="KW-0378">Hydrolase</keyword>
<protein>
    <submittedName>
        <fullName evidence="4">Polysaccharide deacetylase family protein</fullName>
    </submittedName>
</protein>
<evidence type="ECO:0000313" key="4">
    <source>
        <dbReference type="EMBL" id="MBA4601791.1"/>
    </source>
</evidence>
<sequence length="203" mass="22640">MYFRGANTEKKVALTFDDGPDAKYTGQILDILKRYHVPATFFVIGNQVPYYPEVIKRMVNEGHIVAGHSWSHPNLSKLSDAQVRQEIIKTNQAVKSVTGKNMAMIRPPYGAIKGKEKVINQMGISIVQWSIDTLDWKSGRTSQQVEQTVLQNLSPGSIILKHSGGGNRSTTVQALPGIIESLKQKGYQFVTVNELLEIPAYRE</sequence>
<dbReference type="AlphaFoldDB" id="A0A7W2ARW0"/>